<evidence type="ECO:0000313" key="12">
    <source>
        <dbReference type="EMBL" id="MER6434573.1"/>
    </source>
</evidence>
<dbReference type="PANTHER" id="PTHR43532">
    <property type="entry name" value="GLUCOSE-1-PHOSPHATE THYMIDYLYLTRANSFERASE"/>
    <property type="match status" value="1"/>
</dbReference>
<evidence type="ECO:0000256" key="5">
    <source>
        <dbReference type="ARBA" id="ARBA00022679"/>
    </source>
</evidence>
<keyword evidence="5 10" id="KW-0808">Transferase</keyword>
<name>A0ABV1ULG0_9ACTN</name>
<comment type="caution">
    <text evidence="12">The sequence shown here is derived from an EMBL/GenBank/DDBJ whole genome shotgun (WGS) entry which is preliminary data.</text>
</comment>
<evidence type="ECO:0000256" key="9">
    <source>
        <dbReference type="ARBA" id="ARBA00049336"/>
    </source>
</evidence>
<sequence>MRGIVLAGGAGSRLWPITMAVSKQLLPVFDKPMIYYPLTTLIAAGVQDILVITTPQDRPQFERLLGDGSRYGLHISFATQERPGGIAEAFLIGEEFIGDQPVALVLGDNMFHGAGLGRHLARYREPEGGVVFAYAVTNPGDYGVVEFDAQGRARSIEEKPARPRSRYAVPGLYFYDNDVIAMARKLTPSSRGELEISDVNQEYLARGRLTVSVLDRGTVWLDTGTFQSLAHASEYVRVVEERQGVKIGCIEEAAWLAGFVNDTQLRELAESLLKSGYGEYLLELLDRGSDNRRSFC</sequence>
<dbReference type="GO" id="GO:0008879">
    <property type="term" value="F:glucose-1-phosphate thymidylyltransferase activity"/>
    <property type="evidence" value="ECO:0007669"/>
    <property type="project" value="UniProtKB-EC"/>
</dbReference>
<dbReference type="EC" id="2.7.7.24" evidence="3 10"/>
<dbReference type="Gene3D" id="3.90.550.10">
    <property type="entry name" value="Spore Coat Polysaccharide Biosynthesis Protein SpsA, Chain A"/>
    <property type="match status" value="1"/>
</dbReference>
<dbReference type="NCBIfam" id="TIGR01207">
    <property type="entry name" value="rmlA"/>
    <property type="match status" value="1"/>
</dbReference>
<protein>
    <recommendedName>
        <fullName evidence="4 10">Glucose-1-phosphate thymidylyltransferase</fullName>
        <ecNumber evidence="3 10">2.7.7.24</ecNumber>
    </recommendedName>
</protein>
<proteinExistence type="inferred from homology"/>
<evidence type="ECO:0000256" key="8">
    <source>
        <dbReference type="ARBA" id="ARBA00022842"/>
    </source>
</evidence>
<dbReference type="InterPro" id="IPR005835">
    <property type="entry name" value="NTP_transferase_dom"/>
</dbReference>
<keyword evidence="7 10" id="KW-0479">Metal-binding</keyword>
<dbReference type="InterPro" id="IPR029044">
    <property type="entry name" value="Nucleotide-diphossugar_trans"/>
</dbReference>
<dbReference type="Proteomes" id="UP001470023">
    <property type="component" value="Unassembled WGS sequence"/>
</dbReference>
<evidence type="ECO:0000256" key="7">
    <source>
        <dbReference type="ARBA" id="ARBA00022723"/>
    </source>
</evidence>
<dbReference type="InterPro" id="IPR005907">
    <property type="entry name" value="G1P_thy_trans_s"/>
</dbReference>
<comment type="function">
    <text evidence="10">Catalyzes the formation of dTDP-glucose, from dTTP and glucose 1-phosphate, as well as its pyrophosphorolysis.</text>
</comment>
<feature type="domain" description="Nucleotidyl transferase" evidence="11">
    <location>
        <begin position="3"/>
        <end position="235"/>
    </location>
</feature>
<comment type="similarity">
    <text evidence="2 10">Belongs to the glucose-1-phosphate thymidylyltransferase family.</text>
</comment>
<dbReference type="EMBL" id="JBEPAZ010000138">
    <property type="protein sequence ID" value="MER6434573.1"/>
    <property type="molecule type" value="Genomic_DNA"/>
</dbReference>
<evidence type="ECO:0000256" key="2">
    <source>
        <dbReference type="ARBA" id="ARBA00010480"/>
    </source>
</evidence>
<evidence type="ECO:0000256" key="3">
    <source>
        <dbReference type="ARBA" id="ARBA00012461"/>
    </source>
</evidence>
<evidence type="ECO:0000256" key="4">
    <source>
        <dbReference type="ARBA" id="ARBA00017654"/>
    </source>
</evidence>
<evidence type="ECO:0000256" key="6">
    <source>
        <dbReference type="ARBA" id="ARBA00022695"/>
    </source>
</evidence>
<gene>
    <name evidence="12" type="primary">rfbA</name>
    <name evidence="12" type="ORF">ABT272_44460</name>
</gene>
<comment type="cofactor">
    <cofactor evidence="1">
        <name>Mg(2+)</name>
        <dbReference type="ChEBI" id="CHEBI:18420"/>
    </cofactor>
</comment>
<dbReference type="RefSeq" id="WP_352066382.1">
    <property type="nucleotide sequence ID" value="NZ_JBEPAZ010000138.1"/>
</dbReference>
<comment type="catalytic activity">
    <reaction evidence="9 10">
        <text>dTTP + alpha-D-glucose 1-phosphate + H(+) = dTDP-alpha-D-glucose + diphosphate</text>
        <dbReference type="Rhea" id="RHEA:15225"/>
        <dbReference type="ChEBI" id="CHEBI:15378"/>
        <dbReference type="ChEBI" id="CHEBI:33019"/>
        <dbReference type="ChEBI" id="CHEBI:37568"/>
        <dbReference type="ChEBI" id="CHEBI:57477"/>
        <dbReference type="ChEBI" id="CHEBI:58601"/>
        <dbReference type="EC" id="2.7.7.24"/>
    </reaction>
</comment>
<keyword evidence="13" id="KW-1185">Reference proteome</keyword>
<dbReference type="SUPFAM" id="SSF53448">
    <property type="entry name" value="Nucleotide-diphospho-sugar transferases"/>
    <property type="match status" value="1"/>
</dbReference>
<dbReference type="PANTHER" id="PTHR43532:SF1">
    <property type="entry name" value="GLUCOSE-1-PHOSPHATE THYMIDYLYLTRANSFERASE 1"/>
    <property type="match status" value="1"/>
</dbReference>
<dbReference type="CDD" id="cd02538">
    <property type="entry name" value="G1P_TT_short"/>
    <property type="match status" value="1"/>
</dbReference>
<organism evidence="12 13">
    <name type="scientific">Streptomyces sp. 900105245</name>
    <dbReference type="NCBI Taxonomy" id="3154379"/>
    <lineage>
        <taxon>Bacteria</taxon>
        <taxon>Bacillati</taxon>
        <taxon>Actinomycetota</taxon>
        <taxon>Actinomycetes</taxon>
        <taxon>Kitasatosporales</taxon>
        <taxon>Streptomycetaceae</taxon>
        <taxon>Streptomyces</taxon>
    </lineage>
</organism>
<evidence type="ECO:0000256" key="10">
    <source>
        <dbReference type="RuleBase" id="RU003706"/>
    </source>
</evidence>
<dbReference type="Pfam" id="PF00483">
    <property type="entry name" value="NTP_transferase"/>
    <property type="match status" value="1"/>
</dbReference>
<accession>A0ABV1ULG0</accession>
<evidence type="ECO:0000259" key="11">
    <source>
        <dbReference type="Pfam" id="PF00483"/>
    </source>
</evidence>
<keyword evidence="8 10" id="KW-0460">Magnesium</keyword>
<evidence type="ECO:0000313" key="13">
    <source>
        <dbReference type="Proteomes" id="UP001470023"/>
    </source>
</evidence>
<evidence type="ECO:0000256" key="1">
    <source>
        <dbReference type="ARBA" id="ARBA00001946"/>
    </source>
</evidence>
<reference evidence="12 13" key="1">
    <citation type="submission" date="2024-06" db="EMBL/GenBank/DDBJ databases">
        <title>The Natural Products Discovery Center: Release of the First 8490 Sequenced Strains for Exploring Actinobacteria Biosynthetic Diversity.</title>
        <authorList>
            <person name="Kalkreuter E."/>
            <person name="Kautsar S.A."/>
            <person name="Yang D."/>
            <person name="Bader C.D."/>
            <person name="Teijaro C.N."/>
            <person name="Fluegel L."/>
            <person name="Davis C.M."/>
            <person name="Simpson J.R."/>
            <person name="Lauterbach L."/>
            <person name="Steele A.D."/>
            <person name="Gui C."/>
            <person name="Meng S."/>
            <person name="Li G."/>
            <person name="Viehrig K."/>
            <person name="Ye F."/>
            <person name="Su P."/>
            <person name="Kiefer A.F."/>
            <person name="Nichols A."/>
            <person name="Cepeda A.J."/>
            <person name="Yan W."/>
            <person name="Fan B."/>
            <person name="Jiang Y."/>
            <person name="Adhikari A."/>
            <person name="Zheng C.-J."/>
            <person name="Schuster L."/>
            <person name="Cowan T.M."/>
            <person name="Smanski M.J."/>
            <person name="Chevrette M.G."/>
            <person name="De Carvalho L.P.S."/>
            <person name="Shen B."/>
        </authorList>
    </citation>
    <scope>NUCLEOTIDE SEQUENCE [LARGE SCALE GENOMIC DNA]</scope>
    <source>
        <strain evidence="12 13">NPDC001166</strain>
    </source>
</reference>
<keyword evidence="6 10" id="KW-0548">Nucleotidyltransferase</keyword>